<dbReference type="AlphaFoldDB" id="A0A4V6HS00"/>
<organism evidence="1 2">
    <name type="scientific">Robinsoniella peoriensis</name>
    <dbReference type="NCBI Taxonomy" id="180332"/>
    <lineage>
        <taxon>Bacteria</taxon>
        <taxon>Bacillati</taxon>
        <taxon>Bacillota</taxon>
        <taxon>Clostridia</taxon>
        <taxon>Lachnospirales</taxon>
        <taxon>Lachnospiraceae</taxon>
        <taxon>Robinsoniella</taxon>
    </lineage>
</organism>
<dbReference type="Gene3D" id="3.30.460.10">
    <property type="entry name" value="Beta Polymerase, domain 2"/>
    <property type="match status" value="1"/>
</dbReference>
<dbReference type="SUPFAM" id="SSF81631">
    <property type="entry name" value="PAP/OAS1 substrate-binding domain"/>
    <property type="match status" value="1"/>
</dbReference>
<comment type="caution">
    <text evidence="1">The sequence shown here is derived from an EMBL/GenBank/DDBJ whole genome shotgun (WGS) entry which is preliminary data.</text>
</comment>
<dbReference type="Pfam" id="PF04439">
    <property type="entry name" value="Adenyl_transf"/>
    <property type="match status" value="1"/>
</dbReference>
<dbReference type="CDD" id="cd05403">
    <property type="entry name" value="NT_KNTase_like"/>
    <property type="match status" value="1"/>
</dbReference>
<dbReference type="Gene3D" id="1.20.120.330">
    <property type="entry name" value="Nucleotidyltransferases domain 2"/>
    <property type="match status" value="1"/>
</dbReference>
<accession>A0A4V6HS00</accession>
<dbReference type="GO" id="GO:0016779">
    <property type="term" value="F:nucleotidyltransferase activity"/>
    <property type="evidence" value="ECO:0007669"/>
    <property type="project" value="UniProtKB-KW"/>
</dbReference>
<dbReference type="RefSeq" id="WP_070042552.1">
    <property type="nucleotide sequence ID" value="NZ_CABMJZ010000118.1"/>
</dbReference>
<reference evidence="1 2" key="1">
    <citation type="journal article" date="2019" name="Anaerobe">
        <title>Detection of Robinsoniella peoriensis in multiple bone samples of a trauma patient.</title>
        <authorList>
            <person name="Schrottner P."/>
            <person name="Hartwich K."/>
            <person name="Bunk B."/>
            <person name="Schober I."/>
            <person name="Helbig S."/>
            <person name="Rudolph W.W."/>
            <person name="Gunzer F."/>
        </authorList>
    </citation>
    <scope>NUCLEOTIDE SEQUENCE [LARGE SCALE GENOMIC DNA]</scope>
    <source>
        <strain evidence="1 2">DSM 106044</strain>
    </source>
</reference>
<keyword evidence="1" id="KW-0548">Nucleotidyltransferase</keyword>
<dbReference type="EC" id="2.7.7.-" evidence="1"/>
<keyword evidence="2" id="KW-1185">Reference proteome</keyword>
<evidence type="ECO:0000313" key="1">
    <source>
        <dbReference type="EMBL" id="TLD01018.1"/>
    </source>
</evidence>
<proteinExistence type="predicted"/>
<protein>
    <submittedName>
        <fullName evidence="1">Aminoglycoside 6-adenylyltransferase</fullName>
        <ecNumber evidence="1">2.7.7.-</ecNumber>
    </submittedName>
</protein>
<dbReference type="STRING" id="180332.GCA_000797495_03878"/>
<name>A0A4V6HS00_9FIRM</name>
<evidence type="ECO:0000313" key="2">
    <source>
        <dbReference type="Proteomes" id="UP000306509"/>
    </source>
</evidence>
<dbReference type="InterPro" id="IPR007530">
    <property type="entry name" value="Aminoglycoside_adenylylTfrase"/>
</dbReference>
<dbReference type="EMBL" id="QGQD01000045">
    <property type="protein sequence ID" value="TLD01018.1"/>
    <property type="molecule type" value="Genomic_DNA"/>
</dbReference>
<dbReference type="SUPFAM" id="SSF81301">
    <property type="entry name" value="Nucleotidyltransferase"/>
    <property type="match status" value="1"/>
</dbReference>
<dbReference type="InterPro" id="IPR043519">
    <property type="entry name" value="NT_sf"/>
</dbReference>
<dbReference type="Proteomes" id="UP000306509">
    <property type="component" value="Unassembled WGS sequence"/>
</dbReference>
<gene>
    <name evidence="1" type="primary">aadK</name>
    <name evidence="1" type="ORF">DSM106044_02220</name>
</gene>
<sequence length="294" mass="34429">MRSEQEMYELIVGVAKNDDRILGVYLNGSRAKSDAPRDLFQDYDIVYVVTETASFLEDREWIKVFGELRMVQEPDKLDKMLGRQVDFTSSYGYLMLFQDGNRIDLHIQILEAVETEEYFKDSTVILWEKDGCLSKINDIKRYSYLVKCPQEGDYTACCNDFWWCMANAAKGIWRDELPYAKNMLETVIRPKLDLMVGWWIGCQNNFEVSSGKMGKYFKRYLTEEYWRLYRQTYTDAVYENMWLGIWAACSLFRELAKSVGAQLGFLYPMQDDENMTEYLEAVESLPADAVDLPL</sequence>
<keyword evidence="1" id="KW-0808">Transferase</keyword>
<dbReference type="OrthoDB" id="9776406at2"/>